<keyword evidence="3" id="KW-1185">Reference proteome</keyword>
<feature type="region of interest" description="Disordered" evidence="1">
    <location>
        <begin position="437"/>
        <end position="470"/>
    </location>
</feature>
<sequence>MDLSAAQYIQYYKCPCFEPHNFCTCAQKIVGSAEFLRNVRRLARAISRMTLCNVQCGKKSALIDVITFHFLNYEEIRHRIDTVPHKRLQRLNLIHDLTCKCSLNGVGAQIAYSIIKRAFKAFYYGTDEGGMPNPLLSDQLKHSQQCLWHYAAYRTAQVFAAYESMFPICQKSLQYKICFTYERTRENFEVIFPNNANYECKCMKCFKRITANNLKRVDCKHRLHRNLDVYEKLYSDMICTNGKNYSSNQRKTHFESVTPTCDCPILNLEEDKKIHSYFDIVNTGFSQGPFECHWYHITKEEAEADDAIFDFKLPDEFKCGPNVCKNDSDSCDSICECTCESCECESHSEKDIEISEVSLEETTEEVDNCSSVVDLDVQVPNKKFDKRHGPNSALAPSKLQPAELRGQKTNLKTSKRRPKGLIGKKSYVTNPPAQAFIKSVQPKPHPPPRENDSPTEGQSTNINISGQSQKELPEDTVKFILNDLIDLVSQEIINNLMSK</sequence>
<feature type="compositionally biased region" description="Polar residues" evidence="1">
    <location>
        <begin position="454"/>
        <end position="470"/>
    </location>
</feature>
<reference evidence="2" key="1">
    <citation type="submission" date="2020-05" db="UniProtKB">
        <authorList>
            <consortium name="EnsemblMetazoa"/>
        </authorList>
    </citation>
    <scope>IDENTIFICATION</scope>
    <source>
        <strain evidence="2">Yale</strain>
    </source>
</reference>
<dbReference type="STRING" id="37546.A0A1B0GCI6"/>
<organism evidence="2 3">
    <name type="scientific">Glossina morsitans morsitans</name>
    <name type="common">Savannah tsetse fly</name>
    <dbReference type="NCBI Taxonomy" id="37546"/>
    <lineage>
        <taxon>Eukaryota</taxon>
        <taxon>Metazoa</taxon>
        <taxon>Ecdysozoa</taxon>
        <taxon>Arthropoda</taxon>
        <taxon>Hexapoda</taxon>
        <taxon>Insecta</taxon>
        <taxon>Pterygota</taxon>
        <taxon>Neoptera</taxon>
        <taxon>Endopterygota</taxon>
        <taxon>Diptera</taxon>
        <taxon>Brachycera</taxon>
        <taxon>Muscomorpha</taxon>
        <taxon>Hippoboscoidea</taxon>
        <taxon>Glossinidae</taxon>
        <taxon>Glossina</taxon>
    </lineage>
</organism>
<accession>A0A1B0GCI6</accession>
<protein>
    <submittedName>
        <fullName evidence="2">Uncharacterized protein</fullName>
    </submittedName>
</protein>
<dbReference type="EMBL" id="CCAG010021433">
    <property type="status" value="NOT_ANNOTATED_CDS"/>
    <property type="molecule type" value="Genomic_DNA"/>
</dbReference>
<evidence type="ECO:0000313" key="3">
    <source>
        <dbReference type="Proteomes" id="UP000092444"/>
    </source>
</evidence>
<evidence type="ECO:0000256" key="1">
    <source>
        <dbReference type="SAM" id="MobiDB-lite"/>
    </source>
</evidence>
<dbReference type="VEuPathDB" id="VectorBase:GMOY011012"/>
<dbReference type="AlphaFoldDB" id="A0A1B0GCI6"/>
<proteinExistence type="predicted"/>
<name>A0A1B0GCI6_GLOMM</name>
<dbReference type="Proteomes" id="UP000092444">
    <property type="component" value="Unassembled WGS sequence"/>
</dbReference>
<evidence type="ECO:0000313" key="2">
    <source>
        <dbReference type="EnsemblMetazoa" id="GMOY011012-PA"/>
    </source>
</evidence>
<dbReference type="EnsemblMetazoa" id="GMOY011012-RA">
    <property type="protein sequence ID" value="GMOY011012-PA"/>
    <property type="gene ID" value="GMOY011012"/>
</dbReference>
<dbReference type="PhylomeDB" id="A0A1B0GCI6"/>